<dbReference type="InterPro" id="IPR044880">
    <property type="entry name" value="NCX_ion-bd_dom_sf"/>
</dbReference>
<feature type="transmembrane region" description="Helical" evidence="5">
    <location>
        <begin position="226"/>
        <end position="245"/>
    </location>
</feature>
<dbReference type="RefSeq" id="WP_247375410.1">
    <property type="nucleotide sequence ID" value="NZ_JALLGV010000001.1"/>
</dbReference>
<keyword evidence="3 5" id="KW-1133">Transmembrane helix</keyword>
<feature type="domain" description="Sodium/calcium exchanger membrane region" evidence="6">
    <location>
        <begin position="36"/>
        <end position="201"/>
    </location>
</feature>
<feature type="transmembrane region" description="Helical" evidence="5">
    <location>
        <begin position="65"/>
        <end position="88"/>
    </location>
</feature>
<accession>A0ABD6CAB0</accession>
<evidence type="ECO:0000313" key="7">
    <source>
        <dbReference type="EMBL" id="MFD1587045.1"/>
    </source>
</evidence>
<dbReference type="Gene3D" id="1.20.1420.30">
    <property type="entry name" value="NCX, central ion-binding region"/>
    <property type="match status" value="1"/>
</dbReference>
<evidence type="ECO:0000256" key="1">
    <source>
        <dbReference type="ARBA" id="ARBA00004141"/>
    </source>
</evidence>
<evidence type="ECO:0000313" key="8">
    <source>
        <dbReference type="Proteomes" id="UP001597119"/>
    </source>
</evidence>
<evidence type="ECO:0000256" key="2">
    <source>
        <dbReference type="ARBA" id="ARBA00022692"/>
    </source>
</evidence>
<dbReference type="AlphaFoldDB" id="A0ABD6CAB0"/>
<feature type="transmembrane region" description="Helical" evidence="5">
    <location>
        <begin position="338"/>
        <end position="355"/>
    </location>
</feature>
<name>A0ABD6CAB0_9EURY</name>
<sequence>MTSLRHPLAAVAVAVVLTVPWVGVELSGSHFGPGATVLVSGLAVLGASFLLAWGAETAEEDVPRAFALAVLAVLAVAPEYAVDALYAWTAGAQAGTARGVEAGNLAVANMTGANRILIGLGWSGIALFTIFRARGAGDTPVTHTDGFLTDFVTLDRGIATEITFLAAATVWAFFVPLGGGIDALDTAILVGLYVAYIGIIIRAGAEAEEEHIGVPAYFQSFSQLPRISVVLSLFAYSGLLILTAVEPFAHGLEELGIQFGIPEFFMIQWIAPLASESPELIVVTVLVMKARATAGFNALISSKLNQWTLLIGTLAVVYSVALGQYGALPFDFKQQLEIWLTAAQSFFAMAILVDFTISLREAVTLLVLFLSQVLIEFYILKGMALSPAAAAELSHTVLLAFTAIYVVLGVGLFVRRRRAVVELLGLAGDTAREAMGRTAKPERAD</sequence>
<feature type="transmembrane region" description="Helical" evidence="5">
    <location>
        <begin position="265"/>
        <end position="287"/>
    </location>
</feature>
<organism evidence="7 8">
    <name type="scientific">Halorientalis brevis</name>
    <dbReference type="NCBI Taxonomy" id="1126241"/>
    <lineage>
        <taxon>Archaea</taxon>
        <taxon>Methanobacteriati</taxon>
        <taxon>Methanobacteriota</taxon>
        <taxon>Stenosarchaea group</taxon>
        <taxon>Halobacteria</taxon>
        <taxon>Halobacteriales</taxon>
        <taxon>Haloarculaceae</taxon>
        <taxon>Halorientalis</taxon>
    </lineage>
</organism>
<feature type="transmembrane region" description="Helical" evidence="5">
    <location>
        <begin position="7"/>
        <end position="24"/>
    </location>
</feature>
<comment type="subcellular location">
    <subcellularLocation>
        <location evidence="1">Membrane</location>
        <topology evidence="1">Multi-pass membrane protein</topology>
    </subcellularLocation>
</comment>
<proteinExistence type="predicted"/>
<comment type="caution">
    <text evidence="7">The sequence shown here is derived from an EMBL/GenBank/DDBJ whole genome shotgun (WGS) entry which is preliminary data.</text>
</comment>
<feature type="transmembrane region" description="Helical" evidence="5">
    <location>
        <begin position="393"/>
        <end position="414"/>
    </location>
</feature>
<dbReference type="Proteomes" id="UP001597119">
    <property type="component" value="Unassembled WGS sequence"/>
</dbReference>
<feature type="transmembrane region" description="Helical" evidence="5">
    <location>
        <begin position="30"/>
        <end position="53"/>
    </location>
</feature>
<feature type="transmembrane region" description="Helical" evidence="5">
    <location>
        <begin position="162"/>
        <end position="181"/>
    </location>
</feature>
<reference evidence="7 8" key="1">
    <citation type="journal article" date="2019" name="Int. J. Syst. Evol. Microbiol.">
        <title>The Global Catalogue of Microorganisms (GCM) 10K type strain sequencing project: providing services to taxonomists for standard genome sequencing and annotation.</title>
        <authorList>
            <consortium name="The Broad Institute Genomics Platform"/>
            <consortium name="The Broad Institute Genome Sequencing Center for Infectious Disease"/>
            <person name="Wu L."/>
            <person name="Ma J."/>
        </authorList>
    </citation>
    <scope>NUCLEOTIDE SEQUENCE [LARGE SCALE GENOMIC DNA]</scope>
    <source>
        <strain evidence="7 8">CGMCC 1.12125</strain>
    </source>
</reference>
<evidence type="ECO:0000256" key="3">
    <source>
        <dbReference type="ARBA" id="ARBA00022989"/>
    </source>
</evidence>
<gene>
    <name evidence="7" type="ORF">ACFR9U_08615</name>
</gene>
<dbReference type="EMBL" id="JBHUDJ010000003">
    <property type="protein sequence ID" value="MFD1587045.1"/>
    <property type="molecule type" value="Genomic_DNA"/>
</dbReference>
<dbReference type="Pfam" id="PF01699">
    <property type="entry name" value="Na_Ca_ex"/>
    <property type="match status" value="2"/>
</dbReference>
<evidence type="ECO:0000259" key="6">
    <source>
        <dbReference type="Pfam" id="PF01699"/>
    </source>
</evidence>
<dbReference type="InterPro" id="IPR004837">
    <property type="entry name" value="NaCa_Exmemb"/>
</dbReference>
<keyword evidence="2 5" id="KW-0812">Transmembrane</keyword>
<feature type="transmembrane region" description="Helical" evidence="5">
    <location>
        <begin position="187"/>
        <end position="205"/>
    </location>
</feature>
<evidence type="ECO:0000256" key="5">
    <source>
        <dbReference type="SAM" id="Phobius"/>
    </source>
</evidence>
<feature type="transmembrane region" description="Helical" evidence="5">
    <location>
        <begin position="112"/>
        <end position="131"/>
    </location>
</feature>
<evidence type="ECO:0000256" key="4">
    <source>
        <dbReference type="ARBA" id="ARBA00023136"/>
    </source>
</evidence>
<feature type="domain" description="Sodium/calcium exchanger membrane region" evidence="6">
    <location>
        <begin position="231"/>
        <end position="375"/>
    </location>
</feature>
<feature type="transmembrane region" description="Helical" evidence="5">
    <location>
        <begin position="307"/>
        <end position="326"/>
    </location>
</feature>
<keyword evidence="4 5" id="KW-0472">Membrane</keyword>
<protein>
    <submittedName>
        <fullName evidence="7">Sodium:calcium antiporter</fullName>
    </submittedName>
</protein>
<dbReference type="GO" id="GO:0016020">
    <property type="term" value="C:membrane"/>
    <property type="evidence" value="ECO:0007669"/>
    <property type="project" value="UniProtKB-SubCell"/>
</dbReference>
<feature type="transmembrane region" description="Helical" evidence="5">
    <location>
        <begin position="362"/>
        <end position="381"/>
    </location>
</feature>
<keyword evidence="8" id="KW-1185">Reference proteome</keyword>